<dbReference type="MINT" id="Q83BP6"/>
<sequence length="674" mass="77797">MPYPYEANLNDAKRLLKDRRYPEAALQFYKAATQGSREAWEILNGEILFEEQGFEDDVNNGDHDYQLCIALIHLIGLGVPRDDKRAYDILQCLLADEEKLSGLSERRNEALIHTYYLIGFLYQGGRGIKRNDEEAVRWYCKAAEAGLPAAMQSLGVAYSEGLGVVRNDKEAFDWFRRAAEEGNSAAMMRLGMMYEEGLGVTGGQRTTNRFRAIYWFVKALEKPSDHERVCRYITANLLNENKSDMRLARALLSETAENLKTAIERGIKRENAIFSQIVTELDQGEFSFASETSSKKLKELFNLGVQTSLFYTLLKPLQRTELLATLILKRHEAHRFLTDSQENDFSDIALLIALQETEFWELEPKTFNQLATIVLSHINSEIVLASKNKNHKTQYLQYLWPLTESLWMGRKILDDNNKFLFISTVLAITLKERNQKELTIDCFKTDPTPFYLLLNIHASREVDRLINPSLDEEKNDEMNELYTVGLLKVEEQRLKNSNKKWLEGWRSSLKEKLELIDEQHFNVWRGQEILTQKGIKKFVPEGIAGIYNSIQSILATQFLYNTMQRKFYPLQNIQPLLQKIKKIASEHKKEREGFWGGFKSTPATFIYKLVNNINFPDEIIYEDQSKAEISNDDFKYSPWPPRTSSPLPRCSRAGGNNEGAGMTDFTYYLWVMIG</sequence>
<dbReference type="IntAct" id="Q83BP6">
    <property type="interactions" value="33"/>
</dbReference>
<dbReference type="RefSeq" id="NP_820440.2">
    <property type="nucleotide sequence ID" value="NC_002971.4"/>
</dbReference>
<dbReference type="STRING" id="227377.CBU_1457"/>
<dbReference type="Pfam" id="PF08238">
    <property type="entry name" value="Sel1"/>
    <property type="match status" value="4"/>
</dbReference>
<keyword evidence="2" id="KW-1185">Reference proteome</keyword>
<dbReference type="KEGG" id="cbu:CBU_1457"/>
<dbReference type="SMART" id="SM00671">
    <property type="entry name" value="SEL1"/>
    <property type="match status" value="3"/>
</dbReference>
<gene>
    <name evidence="1" type="ordered locus">CBU_1457</name>
</gene>
<dbReference type="Proteomes" id="UP000002671">
    <property type="component" value="Chromosome"/>
</dbReference>
<dbReference type="SUPFAM" id="SSF81901">
    <property type="entry name" value="HCP-like"/>
    <property type="match status" value="1"/>
</dbReference>
<evidence type="ECO:0000313" key="2">
    <source>
        <dbReference type="Proteomes" id="UP000002671"/>
    </source>
</evidence>
<dbReference type="Gene3D" id="1.25.40.10">
    <property type="entry name" value="Tetratricopeptide repeat domain"/>
    <property type="match status" value="1"/>
</dbReference>
<dbReference type="RefSeq" id="WP_043881121.1">
    <property type="nucleotide sequence ID" value="NC_002971.4"/>
</dbReference>
<dbReference type="eggNOG" id="COG0790">
    <property type="taxonomic scope" value="Bacteria"/>
</dbReference>
<organism evidence="1 2">
    <name type="scientific">Coxiella burnetii (strain RSA 493 / Nine Mile phase I)</name>
    <dbReference type="NCBI Taxonomy" id="227377"/>
    <lineage>
        <taxon>Bacteria</taxon>
        <taxon>Pseudomonadati</taxon>
        <taxon>Pseudomonadota</taxon>
        <taxon>Gammaproteobacteria</taxon>
        <taxon>Legionellales</taxon>
        <taxon>Coxiellaceae</taxon>
        <taxon>Coxiella</taxon>
    </lineage>
</organism>
<dbReference type="GeneID" id="1209365"/>
<accession>Q83BP6</accession>
<dbReference type="InterPro" id="IPR006597">
    <property type="entry name" value="Sel1-like"/>
</dbReference>
<proteinExistence type="predicted"/>
<dbReference type="PATRIC" id="fig|227377.7.peg.1456"/>
<dbReference type="PANTHER" id="PTHR11102:SF160">
    <property type="entry name" value="ERAD-ASSOCIATED E3 UBIQUITIN-PROTEIN LIGASE COMPONENT HRD3"/>
    <property type="match status" value="1"/>
</dbReference>
<reference evidence="1 2" key="1">
    <citation type="journal article" date="2003" name="Proc. Natl. Acad. Sci. U.S.A.">
        <title>Complete genome sequence of the Q-fever pathogen, Coxiella burnetii.</title>
        <authorList>
            <person name="Seshadri R."/>
            <person name="Paulsen I.T."/>
            <person name="Eisen J.A."/>
            <person name="Read T.D."/>
            <person name="Nelson K.E."/>
            <person name="Nelson W.C."/>
            <person name="Ward N.L."/>
            <person name="Tettelin H."/>
            <person name="Davidsen T.M."/>
            <person name="Beanan M.J."/>
            <person name="Deboy R.T."/>
            <person name="Daugherty S.C."/>
            <person name="Brinkac L.M."/>
            <person name="Madupu R."/>
            <person name="Dodson R.J."/>
            <person name="Khouri H.M."/>
            <person name="Lee K.H."/>
            <person name="Carty H.A."/>
            <person name="Scanlan D."/>
            <person name="Heinzen R.A."/>
            <person name="Thompson H.A."/>
            <person name="Samuel J.E."/>
            <person name="Fraser C.M."/>
            <person name="Heidelberg J.F."/>
        </authorList>
    </citation>
    <scope>NUCLEOTIDE SEQUENCE [LARGE SCALE GENOMIC DNA]</scope>
    <source>
        <strain evidence="2">RSA 493 / Nine Mile phase I</strain>
    </source>
</reference>
<dbReference type="AlphaFoldDB" id="Q83BP6"/>
<dbReference type="EMBL" id="AE016828">
    <property type="protein sequence ID" value="AAO90954.2"/>
    <property type="molecule type" value="Genomic_DNA"/>
</dbReference>
<dbReference type="InterPro" id="IPR011990">
    <property type="entry name" value="TPR-like_helical_dom_sf"/>
</dbReference>
<dbReference type="PANTHER" id="PTHR11102">
    <property type="entry name" value="SEL-1-LIKE PROTEIN"/>
    <property type="match status" value="1"/>
</dbReference>
<dbReference type="HOGENOM" id="CLU_425614_0_0_6"/>
<reference evidence="1 2" key="2">
    <citation type="journal article" date="2009" name="Infect. Immun.">
        <title>Comparative genomics reveal extensive transposon-mediated genomic plasticity and diversity among potential effector proteins within the genus Coxiella.</title>
        <authorList>
            <person name="Beare P.A."/>
            <person name="Unsworth N."/>
            <person name="Andoh M."/>
            <person name="Voth D.E."/>
            <person name="Omsland A."/>
            <person name="Gilk S.D."/>
            <person name="Williams K.P."/>
            <person name="Sobral B.W."/>
            <person name="Kupko J.J.III."/>
            <person name="Porcella S.F."/>
            <person name="Samuel J.E."/>
            <person name="Heinzen R.A."/>
        </authorList>
    </citation>
    <scope>NUCLEOTIDE SEQUENCE [LARGE SCALE GENOMIC DNA]</scope>
    <source>
        <strain evidence="2">RSA 493 / Nine Mile phase I</strain>
    </source>
</reference>
<protein>
    <submittedName>
        <fullName evidence="1">Tetratricopeptide repeat family protein</fullName>
    </submittedName>
</protein>
<name>Q83BP6_COXBU</name>
<dbReference type="EnsemblBacteria" id="AAO90954">
    <property type="protein sequence ID" value="AAO90954"/>
    <property type="gene ID" value="CBU_1457"/>
</dbReference>
<dbReference type="OrthoDB" id="9792653at2"/>
<dbReference type="InterPro" id="IPR050767">
    <property type="entry name" value="Sel1_AlgK"/>
</dbReference>
<evidence type="ECO:0000313" key="1">
    <source>
        <dbReference type="EMBL" id="AAO90954.2"/>
    </source>
</evidence>